<organism evidence="1 2">
    <name type="scientific">Entomophthora muscae</name>
    <dbReference type="NCBI Taxonomy" id="34485"/>
    <lineage>
        <taxon>Eukaryota</taxon>
        <taxon>Fungi</taxon>
        <taxon>Fungi incertae sedis</taxon>
        <taxon>Zoopagomycota</taxon>
        <taxon>Entomophthoromycotina</taxon>
        <taxon>Entomophthoromycetes</taxon>
        <taxon>Entomophthorales</taxon>
        <taxon>Entomophthoraceae</taxon>
        <taxon>Entomophthora</taxon>
    </lineage>
</organism>
<protein>
    <submittedName>
        <fullName evidence="1">Ragulator complex protein lamtor2</fullName>
    </submittedName>
</protein>
<dbReference type="EMBL" id="QTSX02004360">
    <property type="protein sequence ID" value="KAJ9065323.1"/>
    <property type="molecule type" value="Genomic_DNA"/>
</dbReference>
<reference evidence="1" key="1">
    <citation type="submission" date="2022-04" db="EMBL/GenBank/DDBJ databases">
        <title>Genome of the entomopathogenic fungus Entomophthora muscae.</title>
        <authorList>
            <person name="Elya C."/>
            <person name="Lovett B.R."/>
            <person name="Lee E."/>
            <person name="Macias A.M."/>
            <person name="Hajek A.E."/>
            <person name="De Bivort B.L."/>
            <person name="Kasson M.T."/>
            <person name="De Fine Licht H.H."/>
            <person name="Stajich J.E."/>
        </authorList>
    </citation>
    <scope>NUCLEOTIDE SEQUENCE</scope>
    <source>
        <strain evidence="1">Berkeley</strain>
    </source>
</reference>
<dbReference type="Proteomes" id="UP001165960">
    <property type="component" value="Unassembled WGS sequence"/>
</dbReference>
<gene>
    <name evidence="1" type="primary">LAMTOR2</name>
    <name evidence="1" type="ORF">DSO57_1020955</name>
</gene>
<evidence type="ECO:0000313" key="1">
    <source>
        <dbReference type="EMBL" id="KAJ9065323.1"/>
    </source>
</evidence>
<proteinExistence type="predicted"/>
<name>A0ACC2SSR5_9FUNG</name>
<evidence type="ECO:0000313" key="2">
    <source>
        <dbReference type="Proteomes" id="UP001165960"/>
    </source>
</evidence>
<comment type="caution">
    <text evidence="1">The sequence shown here is derived from an EMBL/GenBank/DDBJ whole genome shotgun (WGS) entry which is preliminary data.</text>
</comment>
<keyword evidence="2" id="KW-1185">Reference proteome</keyword>
<accession>A0ACC2SSR5</accession>
<sequence>MLKPKAIAEILQQTVTGGVTSSLLFSPDGSLLAYAGTENQPVTVCAAIASSIWTFYEGHTSSILEQDNLQTISMDCEEGKIVIKPVSNLLLCLVGNETTQFGMLRTKIAALSRHIEKPLKRLEGFA</sequence>